<evidence type="ECO:0008006" key="3">
    <source>
        <dbReference type="Google" id="ProtNLM"/>
    </source>
</evidence>
<evidence type="ECO:0000313" key="2">
    <source>
        <dbReference type="Proteomes" id="UP001072034"/>
    </source>
</evidence>
<dbReference type="EMBL" id="JAPTMY010000031">
    <property type="protein sequence ID" value="MCZ0858850.1"/>
    <property type="molecule type" value="Genomic_DNA"/>
</dbReference>
<reference evidence="1" key="1">
    <citation type="submission" date="2022-10" db="EMBL/GenBank/DDBJ databases">
        <title>Genome sequence of Actinomyces israelii ATCC 10048.</title>
        <authorList>
            <person name="Watt R.M."/>
            <person name="Tong W.M."/>
        </authorList>
    </citation>
    <scope>NUCLEOTIDE SEQUENCE</scope>
    <source>
        <strain evidence="1">ATCC 10048</strain>
    </source>
</reference>
<name>A0ABT4IAU4_9ACTO</name>
<organism evidence="1 2">
    <name type="scientific">Actinomyces israelii</name>
    <dbReference type="NCBI Taxonomy" id="1659"/>
    <lineage>
        <taxon>Bacteria</taxon>
        <taxon>Bacillati</taxon>
        <taxon>Actinomycetota</taxon>
        <taxon>Actinomycetes</taxon>
        <taxon>Actinomycetales</taxon>
        <taxon>Actinomycetaceae</taxon>
        <taxon>Actinomyces</taxon>
    </lineage>
</organism>
<evidence type="ECO:0000313" key="1">
    <source>
        <dbReference type="EMBL" id="MCZ0858850.1"/>
    </source>
</evidence>
<protein>
    <recommendedName>
        <fullName evidence="3">DUF4440 domain-containing protein</fullName>
    </recommendedName>
</protein>
<dbReference type="RefSeq" id="WP_229118452.1">
    <property type="nucleotide sequence ID" value="NZ_CAJPNG010000010.1"/>
</dbReference>
<proteinExistence type="predicted"/>
<dbReference type="Proteomes" id="UP001072034">
    <property type="component" value="Unassembled WGS sequence"/>
</dbReference>
<sequence>MSVEATEQLAPVEAAWIAVVRAALPADLRGLCLAPDDWYQGMDSPSADGRCLAWFDLIADECVVLTVGAYFDGARTTVGRLHNQLFNLESRSRTILRRTFTGPLTEQAVRACEWLTQIRRRPVERWDWSRTAHEYRFADDGAGLVASGSTAQRQGPPRQVTRIVTTVG</sequence>
<accession>A0ABT4IAU4</accession>
<comment type="caution">
    <text evidence="1">The sequence shown here is derived from an EMBL/GenBank/DDBJ whole genome shotgun (WGS) entry which is preliminary data.</text>
</comment>
<gene>
    <name evidence="1" type="ORF">OHJ16_12445</name>
</gene>
<keyword evidence="2" id="KW-1185">Reference proteome</keyword>